<name>A0A6S6U944_9BACT</name>
<dbReference type="AlphaFoldDB" id="A0A6S6U944"/>
<keyword evidence="1" id="KW-0812">Transmembrane</keyword>
<proteinExistence type="predicted"/>
<reference evidence="2" key="1">
    <citation type="submission" date="2020-01" db="EMBL/GenBank/DDBJ databases">
        <authorList>
            <person name="Meier V. D."/>
            <person name="Meier V D."/>
        </authorList>
    </citation>
    <scope>NUCLEOTIDE SEQUENCE</scope>
    <source>
        <strain evidence="2">HLG_WM_MAG_10</strain>
    </source>
</reference>
<dbReference type="Pfam" id="PF20077">
    <property type="entry name" value="CcmD_alt"/>
    <property type="match status" value="1"/>
</dbReference>
<gene>
    <name evidence="2" type="ORF">HELGO_WM20381</name>
</gene>
<dbReference type="EMBL" id="CACVAQ010000369">
    <property type="protein sequence ID" value="CAA6825800.1"/>
    <property type="molecule type" value="Genomic_DNA"/>
</dbReference>
<evidence type="ECO:0000256" key="1">
    <source>
        <dbReference type="SAM" id="Phobius"/>
    </source>
</evidence>
<evidence type="ECO:0000313" key="2">
    <source>
        <dbReference type="EMBL" id="CAA6825800.1"/>
    </source>
</evidence>
<evidence type="ECO:0008006" key="3">
    <source>
        <dbReference type="Google" id="ProtNLM"/>
    </source>
</evidence>
<accession>A0A6S6U944</accession>
<keyword evidence="1" id="KW-1133">Transmembrane helix</keyword>
<keyword evidence="1" id="KW-0472">Membrane</keyword>
<feature type="transmembrane region" description="Helical" evidence="1">
    <location>
        <begin position="34"/>
        <end position="55"/>
    </location>
</feature>
<sequence>MKQLINILILSLIPVCAFSQTTAGNDFFSNIGKMYVTVGVILILFIGMIGFLVYLERKVAKLEQDLDLEDA</sequence>
<organism evidence="2">
    <name type="scientific">uncultured Aureispira sp</name>
    <dbReference type="NCBI Taxonomy" id="1331704"/>
    <lineage>
        <taxon>Bacteria</taxon>
        <taxon>Pseudomonadati</taxon>
        <taxon>Bacteroidota</taxon>
        <taxon>Saprospiria</taxon>
        <taxon>Saprospirales</taxon>
        <taxon>Saprospiraceae</taxon>
        <taxon>Aureispira</taxon>
        <taxon>environmental samples</taxon>
    </lineage>
</organism>
<protein>
    <recommendedName>
        <fullName evidence="3">CcmD family protein</fullName>
    </recommendedName>
</protein>